<reference evidence="3" key="1">
    <citation type="journal article" date="2020" name="mSystems">
        <title>Genome- and Community-Level Interaction Insights into Carbon Utilization and Element Cycling Functions of Hydrothermarchaeota in Hydrothermal Sediment.</title>
        <authorList>
            <person name="Zhou Z."/>
            <person name="Liu Y."/>
            <person name="Xu W."/>
            <person name="Pan J."/>
            <person name="Luo Z.H."/>
            <person name="Li M."/>
        </authorList>
    </citation>
    <scope>NUCLEOTIDE SEQUENCE [LARGE SCALE GENOMIC DNA]</scope>
    <source>
        <strain evidence="3">SpSt-243</strain>
    </source>
</reference>
<comment type="caution">
    <text evidence="3">The sequence shown here is derived from an EMBL/GenBank/DDBJ whole genome shotgun (WGS) entry which is preliminary data.</text>
</comment>
<dbReference type="Gene3D" id="3.30.2310.20">
    <property type="entry name" value="RelE-like"/>
    <property type="match status" value="1"/>
</dbReference>
<organism evidence="3">
    <name type="scientific">Agrobacterium albertimagni</name>
    <dbReference type="NCBI Taxonomy" id="147266"/>
    <lineage>
        <taxon>Bacteria</taxon>
        <taxon>Pseudomonadati</taxon>
        <taxon>Pseudomonadota</taxon>
        <taxon>Alphaproteobacteria</taxon>
        <taxon>Hyphomicrobiales</taxon>
        <taxon>Rhizobiaceae</taxon>
        <taxon>Rhizobium/Agrobacterium group</taxon>
        <taxon>Agrobacterium</taxon>
    </lineage>
</organism>
<comment type="similarity">
    <text evidence="1">Belongs to the RelE toxin family.</text>
</comment>
<accession>A0A7C1SZC9</accession>
<proteinExistence type="inferred from homology"/>
<dbReference type="Pfam" id="PF05016">
    <property type="entry name" value="ParE_toxin"/>
    <property type="match status" value="1"/>
</dbReference>
<dbReference type="InterPro" id="IPR035093">
    <property type="entry name" value="RelE/ParE_toxin_dom_sf"/>
</dbReference>
<dbReference type="AlphaFoldDB" id="A0A7C1SZC9"/>
<evidence type="ECO:0000256" key="2">
    <source>
        <dbReference type="ARBA" id="ARBA00022649"/>
    </source>
</evidence>
<evidence type="ECO:0000256" key="1">
    <source>
        <dbReference type="ARBA" id="ARBA00006226"/>
    </source>
</evidence>
<dbReference type="PANTHER" id="PTHR35601:SF1">
    <property type="entry name" value="TOXIN RELE"/>
    <property type="match status" value="1"/>
</dbReference>
<keyword evidence="2" id="KW-1277">Toxin-antitoxin system</keyword>
<name>A0A7C1SZC9_9HYPH</name>
<gene>
    <name evidence="3" type="ORF">ENP70_18010</name>
</gene>
<protein>
    <submittedName>
        <fullName evidence="3">Type II toxin-antitoxin system RelE/ParE family toxin</fullName>
    </submittedName>
</protein>
<dbReference type="InterPro" id="IPR007712">
    <property type="entry name" value="RelE/ParE_toxin"/>
</dbReference>
<sequence>MAWTIEYRQPVQKALEKLDPATRKRIRKFLEVRVAGLDDPRQVADRLQGSELGQFWRYRVGDYRIICDIQDRKLIVLVVEIGHRSSVYR</sequence>
<dbReference type="SUPFAM" id="SSF143011">
    <property type="entry name" value="RelE-like"/>
    <property type="match status" value="1"/>
</dbReference>
<dbReference type="EMBL" id="DSKI01000922">
    <property type="protein sequence ID" value="HEB45537.1"/>
    <property type="molecule type" value="Genomic_DNA"/>
</dbReference>
<dbReference type="PANTHER" id="PTHR35601">
    <property type="entry name" value="TOXIN RELE"/>
    <property type="match status" value="1"/>
</dbReference>
<evidence type="ECO:0000313" key="3">
    <source>
        <dbReference type="EMBL" id="HEB45537.1"/>
    </source>
</evidence>